<name>A0A6L2R534_9BACT</name>
<dbReference type="EMBL" id="BLLL01000003">
    <property type="protein sequence ID" value="GFH62552.1"/>
    <property type="molecule type" value="Genomic_DNA"/>
</dbReference>
<sequence length="243" mass="27005">MAFAVLNPLSALWLKCGLSVVLLPYDMPPAAPLTASQRPVTPHVPHAQPPDVLPGKRSRMSAAPQKPPVEDLATPWRPTPQKDWPAPWRTQLAATRPGLIVWTYWKLGEDLRIAPNVARRAFFQKLLTELRHPAGTHTFWPHCLPDSDTASGTRCLPNAEIFWSGAHALGARGVVVMGSDAMSALALPSDLPPLSHLHYRERGQFVYVLHCIDTLIREETRHKGMLAFLRRSLRDIANMHAPS</sequence>
<gene>
    <name evidence="2" type="ORF">ZNDK_0323</name>
</gene>
<evidence type="ECO:0000313" key="3">
    <source>
        <dbReference type="Proteomes" id="UP000505077"/>
    </source>
</evidence>
<dbReference type="AlphaFoldDB" id="A0A6L2R534"/>
<feature type="region of interest" description="Disordered" evidence="1">
    <location>
        <begin position="34"/>
        <end position="85"/>
    </location>
</feature>
<evidence type="ECO:0000256" key="1">
    <source>
        <dbReference type="SAM" id="MobiDB-lite"/>
    </source>
</evidence>
<accession>A0A6L2R534</accession>
<proteinExistence type="predicted"/>
<dbReference type="Proteomes" id="UP000505077">
    <property type="component" value="Unassembled WGS sequence"/>
</dbReference>
<comment type="caution">
    <text evidence="2">The sequence shown here is derived from an EMBL/GenBank/DDBJ whole genome shotgun (WGS) entry which is preliminary data.</text>
</comment>
<evidence type="ECO:0000313" key="2">
    <source>
        <dbReference type="EMBL" id="GFH62552.1"/>
    </source>
</evidence>
<organism evidence="2 3">
    <name type="scientific">Candidatus Desulfovibrio kirbyi</name>
    <dbReference type="NCBI Taxonomy" id="2696086"/>
    <lineage>
        <taxon>Bacteria</taxon>
        <taxon>Pseudomonadati</taxon>
        <taxon>Thermodesulfobacteriota</taxon>
        <taxon>Desulfovibrionia</taxon>
        <taxon>Desulfovibrionales</taxon>
        <taxon>Desulfovibrionaceae</taxon>
        <taxon>Desulfovibrio</taxon>
    </lineage>
</organism>
<reference evidence="2 3" key="1">
    <citation type="journal article" date="2020" name="ISME J.">
        <title>Parallel Reductive Genome Evolution in Desulfovibrio Ectosymbionts Independently Acquired by Trichonympha Protists in the Termite Gut.</title>
        <authorList>
            <person name="Takeuchi M."/>
            <person name="Kuwahara H."/>
            <person name="Murakami T."/>
            <person name="Takahashi K."/>
            <person name="Kajitani R."/>
            <person name="Toyoda A."/>
            <person name="Itoh T."/>
            <person name="Ohkuma M."/>
            <person name="Hongoh Y."/>
        </authorList>
    </citation>
    <scope>NUCLEOTIDE SEQUENCE [LARGE SCALE GENOMIC DNA]</scope>
    <source>
        <strain evidence="2">ZnDsv-02</strain>
    </source>
</reference>
<protein>
    <submittedName>
        <fullName evidence="2">Uncharacterized protein</fullName>
    </submittedName>
</protein>